<accession>W6RW63</accession>
<keyword evidence="3" id="KW-0813">Transport</keyword>
<dbReference type="PANTHER" id="PTHR36838">
    <property type="entry name" value="AUXIN EFFLUX CARRIER FAMILY PROTEIN"/>
    <property type="match status" value="1"/>
</dbReference>
<name>W6RW63_9CLOT</name>
<keyword evidence="7 8" id="KW-0472">Membrane</keyword>
<feature type="transmembrane region" description="Helical" evidence="8">
    <location>
        <begin position="169"/>
        <end position="187"/>
    </location>
</feature>
<dbReference type="HOGENOM" id="CLU_056175_3_0_9"/>
<dbReference type="RefSeq" id="WP_044036508.1">
    <property type="nucleotide sequence ID" value="NZ_HG917868.1"/>
</dbReference>
<evidence type="ECO:0000256" key="2">
    <source>
        <dbReference type="ARBA" id="ARBA00010145"/>
    </source>
</evidence>
<dbReference type="PANTHER" id="PTHR36838:SF4">
    <property type="entry name" value="AUXIN EFFLUX CARRIER FAMILY PROTEIN"/>
    <property type="match status" value="1"/>
</dbReference>
<evidence type="ECO:0000256" key="8">
    <source>
        <dbReference type="SAM" id="Phobius"/>
    </source>
</evidence>
<dbReference type="InterPro" id="IPR004776">
    <property type="entry name" value="Mem_transp_PIN-like"/>
</dbReference>
<evidence type="ECO:0000313" key="9">
    <source>
        <dbReference type="EMBL" id="CDM67874.1"/>
    </source>
</evidence>
<keyword evidence="10" id="KW-1185">Reference proteome</keyword>
<evidence type="ECO:0000256" key="5">
    <source>
        <dbReference type="ARBA" id="ARBA00022692"/>
    </source>
</evidence>
<feature type="transmembrane region" description="Helical" evidence="8">
    <location>
        <begin position="68"/>
        <end position="87"/>
    </location>
</feature>
<dbReference type="Gene3D" id="1.20.1530.20">
    <property type="match status" value="1"/>
</dbReference>
<dbReference type="GO" id="GO:0005886">
    <property type="term" value="C:plasma membrane"/>
    <property type="evidence" value="ECO:0007669"/>
    <property type="project" value="UniProtKB-SubCell"/>
</dbReference>
<dbReference type="AlphaFoldDB" id="W6RW63"/>
<proteinExistence type="inferred from homology"/>
<dbReference type="OrthoDB" id="9794315at2"/>
<comment type="similarity">
    <text evidence="2">Belongs to the auxin efflux carrier (TC 2.A.69) family.</text>
</comment>
<reference evidence="9 10" key="1">
    <citation type="submission" date="2013-11" db="EMBL/GenBank/DDBJ databases">
        <title>Complete genome sequence of Clostridum sp. M2/40.</title>
        <authorList>
            <person name="Wibberg D."/>
            <person name="Puehler A."/>
            <person name="Schlueter A."/>
        </authorList>
    </citation>
    <scope>NUCLEOTIDE SEQUENCE [LARGE SCALE GENOMIC DNA]</scope>
    <source>
        <strain evidence="10">M2/40</strain>
    </source>
</reference>
<organism evidence="9 10">
    <name type="scientific">Clostridium bornimense</name>
    <dbReference type="NCBI Taxonomy" id="1216932"/>
    <lineage>
        <taxon>Bacteria</taxon>
        <taxon>Bacillati</taxon>
        <taxon>Bacillota</taxon>
        <taxon>Clostridia</taxon>
        <taxon>Eubacteriales</taxon>
        <taxon>Clostridiaceae</taxon>
        <taxon>Clostridium</taxon>
    </lineage>
</organism>
<keyword evidence="5 8" id="KW-0812">Transmembrane</keyword>
<sequence>MNSFFYSINATIPIFLLMVLGYILKQIGILNDEFVKVSNKFNFTITLPALLFHDISTTNIRESWDLKYVLFCAIVTTICFFSIWILTKILMKDKSMVGAFVQASFRSSAAILGIAFIQNICGTSGMAPLMIIGTVPLYNIYSVIVLTLEGSTSSTENIIDKIKDSLINIAKNPIILAIIAGLIVSLIDIKFPIIIDKTINNLAVMASPLALIAIGAGFEGKKALKKLKPTIIASAIKLILQPAIFLPIAILMGFTDAKLIALVIMLASPTTASCYIMAKNMNNDGVLTSSIVVLTTLLSSITLTFWIFILRSYNLI</sequence>
<dbReference type="InterPro" id="IPR038770">
    <property type="entry name" value="Na+/solute_symporter_sf"/>
</dbReference>
<dbReference type="eggNOG" id="COG0679">
    <property type="taxonomic scope" value="Bacteria"/>
</dbReference>
<evidence type="ECO:0000256" key="7">
    <source>
        <dbReference type="ARBA" id="ARBA00023136"/>
    </source>
</evidence>
<dbReference type="PATRIC" id="fig|1216932.3.peg.695"/>
<dbReference type="Pfam" id="PF03547">
    <property type="entry name" value="Mem_trans"/>
    <property type="match status" value="1"/>
</dbReference>
<comment type="subcellular location">
    <subcellularLocation>
        <location evidence="1">Cell membrane</location>
        <topology evidence="1">Multi-pass membrane protein</topology>
    </subcellularLocation>
</comment>
<dbReference type="EMBL" id="HG917868">
    <property type="protein sequence ID" value="CDM67874.1"/>
    <property type="molecule type" value="Genomic_DNA"/>
</dbReference>
<evidence type="ECO:0000256" key="1">
    <source>
        <dbReference type="ARBA" id="ARBA00004651"/>
    </source>
</evidence>
<keyword evidence="6 8" id="KW-1133">Transmembrane helix</keyword>
<feature type="transmembrane region" description="Helical" evidence="8">
    <location>
        <begin position="199"/>
        <end position="218"/>
    </location>
</feature>
<dbReference type="KEGG" id="clt:CM240_0709"/>
<feature type="transmembrane region" description="Helical" evidence="8">
    <location>
        <begin position="6"/>
        <end position="25"/>
    </location>
</feature>
<evidence type="ECO:0000313" key="10">
    <source>
        <dbReference type="Proteomes" id="UP000019426"/>
    </source>
</evidence>
<feature type="transmembrane region" description="Helical" evidence="8">
    <location>
        <begin position="259"/>
        <end position="278"/>
    </location>
</feature>
<evidence type="ECO:0000256" key="3">
    <source>
        <dbReference type="ARBA" id="ARBA00022448"/>
    </source>
</evidence>
<gene>
    <name evidence="9" type="ORF">CM240_0709</name>
</gene>
<keyword evidence="4" id="KW-1003">Cell membrane</keyword>
<dbReference type="Proteomes" id="UP000019426">
    <property type="component" value="Chromosome M2/40_rep1"/>
</dbReference>
<protein>
    <submittedName>
        <fullName evidence="9">Putative permeases</fullName>
    </submittedName>
</protein>
<feature type="transmembrane region" description="Helical" evidence="8">
    <location>
        <begin position="285"/>
        <end position="309"/>
    </location>
</feature>
<feature type="transmembrane region" description="Helical" evidence="8">
    <location>
        <begin position="230"/>
        <end position="253"/>
    </location>
</feature>
<dbReference type="STRING" id="1216932.CM240_0709"/>
<evidence type="ECO:0000256" key="6">
    <source>
        <dbReference type="ARBA" id="ARBA00022989"/>
    </source>
</evidence>
<evidence type="ECO:0000256" key="4">
    <source>
        <dbReference type="ARBA" id="ARBA00022475"/>
    </source>
</evidence>
<dbReference type="GO" id="GO:0055085">
    <property type="term" value="P:transmembrane transport"/>
    <property type="evidence" value="ECO:0007669"/>
    <property type="project" value="InterPro"/>
</dbReference>